<keyword evidence="4 7" id="KW-1133">Transmembrane helix</keyword>
<protein>
    <submittedName>
        <fullName evidence="8">Putative PurR-regulated permease PerM</fullName>
    </submittedName>
</protein>
<keyword evidence="9" id="KW-1185">Reference proteome</keyword>
<feature type="transmembrane region" description="Helical" evidence="7">
    <location>
        <begin position="235"/>
        <end position="263"/>
    </location>
</feature>
<dbReference type="PANTHER" id="PTHR21716:SF62">
    <property type="entry name" value="TRANSPORT PROTEIN YDBI-RELATED"/>
    <property type="match status" value="1"/>
</dbReference>
<feature type="region of interest" description="Disordered" evidence="6">
    <location>
        <begin position="354"/>
        <end position="374"/>
    </location>
</feature>
<dbReference type="PANTHER" id="PTHR21716">
    <property type="entry name" value="TRANSMEMBRANE PROTEIN"/>
    <property type="match status" value="1"/>
</dbReference>
<evidence type="ECO:0000256" key="4">
    <source>
        <dbReference type="ARBA" id="ARBA00022989"/>
    </source>
</evidence>
<dbReference type="Proteomes" id="UP000550895">
    <property type="component" value="Unassembled WGS sequence"/>
</dbReference>
<gene>
    <name evidence="8" type="ORF">HNR26_002826</name>
</gene>
<sequence length="374" mass="39903">MTRQDMAPHQRVERERGWSRPSISLVVLAAALILFLVLLPGTVLMIFAGMLLAVFFRAGGVWLARHLSLRPVWGVALFLLAILLGLALAGTAAAPAISTQFDELWRQIPDAAESLTSRLEQYAWGREILDRMGEADIWSGAFGGAATQALGSAFGYLGNTVLLLFIALYGAFDPGTYRRGFIKLFAPSLRPEAGEVLNESVATLQSWLSAQLISMSVVGILTGLGLWLIGIPLALVLGLIAGLLAFIPNVGPILAAIPGLLLAVPDGTNAVLMVLAVYLSVQTLESYVVTPLVQKEKVSLPPVLVISSQLIFGTLFGLIGLAMATPLTALGMQLIYRVYVGAWLERERPSSEIITEASANTKPETSGKAARLSS</sequence>
<dbReference type="GO" id="GO:0016020">
    <property type="term" value="C:membrane"/>
    <property type="evidence" value="ECO:0007669"/>
    <property type="project" value="UniProtKB-SubCell"/>
</dbReference>
<name>A0A7W8MD55_9HYPH</name>
<evidence type="ECO:0000256" key="5">
    <source>
        <dbReference type="ARBA" id="ARBA00023136"/>
    </source>
</evidence>
<feature type="transmembrane region" description="Helical" evidence="7">
    <location>
        <begin position="310"/>
        <end position="336"/>
    </location>
</feature>
<dbReference type="EMBL" id="JACHGA010000006">
    <property type="protein sequence ID" value="MBB5276748.1"/>
    <property type="molecule type" value="Genomic_DNA"/>
</dbReference>
<feature type="transmembrane region" description="Helical" evidence="7">
    <location>
        <begin position="153"/>
        <end position="172"/>
    </location>
</feature>
<accession>A0A7W8MD55</accession>
<organism evidence="8 9">
    <name type="scientific">Rhizobium rosettiformans</name>
    <dbReference type="NCBI Taxonomy" id="1368430"/>
    <lineage>
        <taxon>Bacteria</taxon>
        <taxon>Pseudomonadati</taxon>
        <taxon>Pseudomonadota</taxon>
        <taxon>Alphaproteobacteria</taxon>
        <taxon>Hyphomicrobiales</taxon>
        <taxon>Rhizobiaceae</taxon>
        <taxon>Rhizobium/Agrobacterium group</taxon>
        <taxon>Rhizobium</taxon>
    </lineage>
</organism>
<dbReference type="GO" id="GO:0055085">
    <property type="term" value="P:transmembrane transport"/>
    <property type="evidence" value="ECO:0007669"/>
    <property type="project" value="TreeGrafter"/>
</dbReference>
<comment type="similarity">
    <text evidence="2">Belongs to the autoinducer-2 exporter (AI-2E) (TC 2.A.86) family.</text>
</comment>
<feature type="transmembrane region" description="Helical" evidence="7">
    <location>
        <begin position="270"/>
        <end position="290"/>
    </location>
</feature>
<comment type="caution">
    <text evidence="8">The sequence shown here is derived from an EMBL/GenBank/DDBJ whole genome shotgun (WGS) entry which is preliminary data.</text>
</comment>
<keyword evidence="3 7" id="KW-0812">Transmembrane</keyword>
<evidence type="ECO:0000256" key="7">
    <source>
        <dbReference type="SAM" id="Phobius"/>
    </source>
</evidence>
<feature type="transmembrane region" description="Helical" evidence="7">
    <location>
        <begin position="207"/>
        <end position="229"/>
    </location>
</feature>
<comment type="subcellular location">
    <subcellularLocation>
        <location evidence="1">Membrane</location>
        <topology evidence="1">Multi-pass membrane protein</topology>
    </subcellularLocation>
</comment>
<dbReference type="RefSeq" id="WP_205910034.1">
    <property type="nucleotide sequence ID" value="NZ_JACHGA010000006.1"/>
</dbReference>
<keyword evidence="5 7" id="KW-0472">Membrane</keyword>
<reference evidence="8 9" key="1">
    <citation type="submission" date="2020-08" db="EMBL/GenBank/DDBJ databases">
        <title>Genomic Encyclopedia of Type Strains, Phase IV (KMG-IV): sequencing the most valuable type-strain genomes for metagenomic binning, comparative biology and taxonomic classification.</title>
        <authorList>
            <person name="Goeker M."/>
        </authorList>
    </citation>
    <scope>NUCLEOTIDE SEQUENCE [LARGE SCALE GENOMIC DNA]</scope>
    <source>
        <strain evidence="8 9">DSM 26376</strain>
    </source>
</reference>
<evidence type="ECO:0000256" key="6">
    <source>
        <dbReference type="SAM" id="MobiDB-lite"/>
    </source>
</evidence>
<proteinExistence type="inferred from homology"/>
<evidence type="ECO:0000256" key="3">
    <source>
        <dbReference type="ARBA" id="ARBA00022692"/>
    </source>
</evidence>
<evidence type="ECO:0000313" key="9">
    <source>
        <dbReference type="Proteomes" id="UP000550895"/>
    </source>
</evidence>
<feature type="transmembrane region" description="Helical" evidence="7">
    <location>
        <begin position="45"/>
        <end position="64"/>
    </location>
</feature>
<feature type="transmembrane region" description="Helical" evidence="7">
    <location>
        <begin position="76"/>
        <end position="97"/>
    </location>
</feature>
<dbReference type="InterPro" id="IPR002549">
    <property type="entry name" value="AI-2E-like"/>
</dbReference>
<evidence type="ECO:0000256" key="2">
    <source>
        <dbReference type="ARBA" id="ARBA00009773"/>
    </source>
</evidence>
<evidence type="ECO:0000313" key="8">
    <source>
        <dbReference type="EMBL" id="MBB5276748.1"/>
    </source>
</evidence>
<evidence type="ECO:0000256" key="1">
    <source>
        <dbReference type="ARBA" id="ARBA00004141"/>
    </source>
</evidence>
<dbReference type="Pfam" id="PF01594">
    <property type="entry name" value="AI-2E_transport"/>
    <property type="match status" value="1"/>
</dbReference>
<dbReference type="AlphaFoldDB" id="A0A7W8MD55"/>
<feature type="transmembrane region" description="Helical" evidence="7">
    <location>
        <begin position="21"/>
        <end position="39"/>
    </location>
</feature>